<dbReference type="PANTHER" id="PTHR43280:SF32">
    <property type="entry name" value="TRANSCRIPTIONAL REGULATORY PROTEIN"/>
    <property type="match status" value="1"/>
</dbReference>
<evidence type="ECO:0000256" key="1">
    <source>
        <dbReference type="ARBA" id="ARBA00023015"/>
    </source>
</evidence>
<dbReference type="PRINTS" id="PR00032">
    <property type="entry name" value="HTHARAC"/>
</dbReference>
<dbReference type="SMART" id="SM00342">
    <property type="entry name" value="HTH_ARAC"/>
    <property type="match status" value="1"/>
</dbReference>
<organism evidence="5 6">
    <name type="scientific">Chryseobacterium lathyri</name>
    <dbReference type="NCBI Taxonomy" id="395933"/>
    <lineage>
        <taxon>Bacteria</taxon>
        <taxon>Pseudomonadati</taxon>
        <taxon>Bacteroidota</taxon>
        <taxon>Flavobacteriia</taxon>
        <taxon>Flavobacteriales</taxon>
        <taxon>Weeksellaceae</taxon>
        <taxon>Chryseobacterium group</taxon>
        <taxon>Chryseobacterium</taxon>
    </lineage>
</organism>
<dbReference type="InterPro" id="IPR018060">
    <property type="entry name" value="HTH_AraC"/>
</dbReference>
<dbReference type="Proteomes" id="UP001235513">
    <property type="component" value="Unassembled WGS sequence"/>
</dbReference>
<comment type="caution">
    <text evidence="5">The sequence shown here is derived from an EMBL/GenBank/DDBJ whole genome shotgun (WGS) entry which is preliminary data.</text>
</comment>
<protein>
    <submittedName>
        <fullName evidence="5">AraC-like DNA-binding protein</fullName>
    </submittedName>
</protein>
<reference evidence="5 6" key="1">
    <citation type="submission" date="2023-07" db="EMBL/GenBank/DDBJ databases">
        <title>Sorghum-associated microbial communities from plants grown in Nebraska, USA.</title>
        <authorList>
            <person name="Schachtman D."/>
        </authorList>
    </citation>
    <scope>NUCLEOTIDE SEQUENCE [LARGE SCALE GENOMIC DNA]</scope>
    <source>
        <strain evidence="5 6">CC351</strain>
    </source>
</reference>
<evidence type="ECO:0000313" key="6">
    <source>
        <dbReference type="Proteomes" id="UP001235513"/>
    </source>
</evidence>
<dbReference type="RefSeq" id="WP_306846645.1">
    <property type="nucleotide sequence ID" value="NZ_JAUSRL010000012.1"/>
</dbReference>
<dbReference type="PROSITE" id="PS01124">
    <property type="entry name" value="HTH_ARAC_FAMILY_2"/>
    <property type="match status" value="1"/>
</dbReference>
<keyword evidence="1" id="KW-0805">Transcription regulation</keyword>
<dbReference type="Pfam" id="PF12833">
    <property type="entry name" value="HTH_18"/>
    <property type="match status" value="1"/>
</dbReference>
<proteinExistence type="predicted"/>
<name>A0ABT9SS10_9FLAO</name>
<sequence>MNRVPEYQPDNFKAIINVERPNTRKIFSDFFIEPLSVLDEKTIMPSLPHRKTVNDFVFISQGKLGKMVCSDIFTLTSGTCMLLPAYKIRTLLYSSKDIEGYYCHFSDDFITEGSGLKRVQEIYHLSELLNIHSFELDDEHSKRIEILLKHTMDLYGSDDNQYLLKLYLNTFIGELVHFIKTLPIPIFSPRETITQRFRRLITSNIQETHVVQIYAELLHVSPNHLNKCVKITTGKTASELINEALLMEAKALLSLPQYAISEVAYSLGFEDISYFSRFFRKHAHYTPSEYRNMIGLS</sequence>
<keyword evidence="3" id="KW-0804">Transcription</keyword>
<accession>A0ABT9SS10</accession>
<evidence type="ECO:0000259" key="4">
    <source>
        <dbReference type="PROSITE" id="PS01124"/>
    </source>
</evidence>
<dbReference type="EMBL" id="JAUSRL010000012">
    <property type="protein sequence ID" value="MDP9962240.1"/>
    <property type="molecule type" value="Genomic_DNA"/>
</dbReference>
<dbReference type="SUPFAM" id="SSF46689">
    <property type="entry name" value="Homeodomain-like"/>
    <property type="match status" value="1"/>
</dbReference>
<dbReference type="InterPro" id="IPR020449">
    <property type="entry name" value="Tscrpt_reg_AraC-type_HTH"/>
</dbReference>
<dbReference type="Gene3D" id="1.10.10.60">
    <property type="entry name" value="Homeodomain-like"/>
    <property type="match status" value="1"/>
</dbReference>
<feature type="domain" description="HTH araC/xylS-type" evidence="4">
    <location>
        <begin position="195"/>
        <end position="293"/>
    </location>
</feature>
<gene>
    <name evidence="5" type="ORF">J2T04_004168</name>
</gene>
<keyword evidence="6" id="KW-1185">Reference proteome</keyword>
<evidence type="ECO:0000256" key="2">
    <source>
        <dbReference type="ARBA" id="ARBA00023125"/>
    </source>
</evidence>
<dbReference type="PANTHER" id="PTHR43280">
    <property type="entry name" value="ARAC-FAMILY TRANSCRIPTIONAL REGULATOR"/>
    <property type="match status" value="1"/>
</dbReference>
<dbReference type="InterPro" id="IPR009057">
    <property type="entry name" value="Homeodomain-like_sf"/>
</dbReference>
<keyword evidence="2" id="KW-0238">DNA-binding</keyword>
<evidence type="ECO:0000313" key="5">
    <source>
        <dbReference type="EMBL" id="MDP9962240.1"/>
    </source>
</evidence>
<evidence type="ECO:0000256" key="3">
    <source>
        <dbReference type="ARBA" id="ARBA00023163"/>
    </source>
</evidence>